<dbReference type="NCBIfam" id="TIGR01614">
    <property type="entry name" value="PME_inhib"/>
    <property type="match status" value="1"/>
</dbReference>
<evidence type="ECO:0000256" key="4">
    <source>
        <dbReference type="SAM" id="SignalP"/>
    </source>
</evidence>
<dbReference type="GO" id="GO:0004857">
    <property type="term" value="F:enzyme inhibitor activity"/>
    <property type="evidence" value="ECO:0007669"/>
    <property type="project" value="InterPro"/>
</dbReference>
<dbReference type="SMART" id="SM00856">
    <property type="entry name" value="PMEI"/>
    <property type="match status" value="1"/>
</dbReference>
<sequence>MNKLSMLNSFLFVLLFLTAISTPTNGSKNETITNTDLTHIKRPLVILVTDDIIRNICYQTKDFNLCQHILHEFRGRTLFPEPLARILSTEMELIKSTLRKIVWAQESTRDPNNFSALRQVYNKCLNEYTLAMDLLIRAERSVRIVKVKQVRELAKGASSAVDSCNQALTRQWQDRSGLSEDNQKFYNLNGILLVICNALKGRK</sequence>
<accession>A0A5A7PS06</accession>
<dbReference type="AlphaFoldDB" id="A0A5A7PS06"/>
<dbReference type="InterPro" id="IPR006501">
    <property type="entry name" value="Pectinesterase_inhib_dom"/>
</dbReference>
<dbReference type="Gene3D" id="1.20.140.40">
    <property type="entry name" value="Invertase/pectin methylesterase inhibitor family protein"/>
    <property type="match status" value="1"/>
</dbReference>
<keyword evidence="7" id="KW-1185">Reference proteome</keyword>
<evidence type="ECO:0000256" key="2">
    <source>
        <dbReference type="ARBA" id="ARBA00023157"/>
    </source>
</evidence>
<evidence type="ECO:0000313" key="6">
    <source>
        <dbReference type="EMBL" id="GER35411.1"/>
    </source>
</evidence>
<comment type="caution">
    <text evidence="6">The sequence shown here is derived from an EMBL/GenBank/DDBJ whole genome shotgun (WGS) entry which is preliminary data.</text>
</comment>
<evidence type="ECO:0000313" key="7">
    <source>
        <dbReference type="Proteomes" id="UP000325081"/>
    </source>
</evidence>
<dbReference type="OrthoDB" id="909794at2759"/>
<dbReference type="InterPro" id="IPR052421">
    <property type="entry name" value="PCW_Enzyme_Inhibitor"/>
</dbReference>
<evidence type="ECO:0000256" key="3">
    <source>
        <dbReference type="ARBA" id="ARBA00038471"/>
    </source>
</evidence>
<gene>
    <name evidence="6" type="ORF">STAS_11680</name>
</gene>
<dbReference type="SUPFAM" id="SSF101148">
    <property type="entry name" value="Plant invertase/pectin methylesterase inhibitor"/>
    <property type="match status" value="1"/>
</dbReference>
<protein>
    <submittedName>
        <fullName evidence="6">Invertase inhibitor</fullName>
    </submittedName>
</protein>
<dbReference type="PANTHER" id="PTHR36710">
    <property type="entry name" value="PECTINESTERASE INHIBITOR-LIKE"/>
    <property type="match status" value="1"/>
</dbReference>
<feature type="chain" id="PRO_5023144854" evidence="4">
    <location>
        <begin position="27"/>
        <end position="203"/>
    </location>
</feature>
<keyword evidence="1 4" id="KW-0732">Signal</keyword>
<dbReference type="Proteomes" id="UP000325081">
    <property type="component" value="Unassembled WGS sequence"/>
</dbReference>
<reference evidence="7" key="1">
    <citation type="journal article" date="2019" name="Curr. Biol.">
        <title>Genome Sequence of Striga asiatica Provides Insight into the Evolution of Plant Parasitism.</title>
        <authorList>
            <person name="Yoshida S."/>
            <person name="Kim S."/>
            <person name="Wafula E.K."/>
            <person name="Tanskanen J."/>
            <person name="Kim Y.M."/>
            <person name="Honaas L."/>
            <person name="Yang Z."/>
            <person name="Spallek T."/>
            <person name="Conn C.E."/>
            <person name="Ichihashi Y."/>
            <person name="Cheong K."/>
            <person name="Cui S."/>
            <person name="Der J.P."/>
            <person name="Gundlach H."/>
            <person name="Jiao Y."/>
            <person name="Hori C."/>
            <person name="Ishida J.K."/>
            <person name="Kasahara H."/>
            <person name="Kiba T."/>
            <person name="Kim M.S."/>
            <person name="Koo N."/>
            <person name="Laohavisit A."/>
            <person name="Lee Y.H."/>
            <person name="Lumba S."/>
            <person name="McCourt P."/>
            <person name="Mortimer J.C."/>
            <person name="Mutuku J.M."/>
            <person name="Nomura T."/>
            <person name="Sasaki-Sekimoto Y."/>
            <person name="Seto Y."/>
            <person name="Wang Y."/>
            <person name="Wakatake T."/>
            <person name="Sakakibara H."/>
            <person name="Demura T."/>
            <person name="Yamaguchi S."/>
            <person name="Yoneyama K."/>
            <person name="Manabe R.I."/>
            <person name="Nelson D.C."/>
            <person name="Schulman A.H."/>
            <person name="Timko M.P."/>
            <person name="dePamphilis C.W."/>
            <person name="Choi D."/>
            <person name="Shirasu K."/>
        </authorList>
    </citation>
    <scope>NUCLEOTIDE SEQUENCE [LARGE SCALE GENOMIC DNA]</scope>
    <source>
        <strain evidence="7">cv. UVA1</strain>
    </source>
</reference>
<organism evidence="6 7">
    <name type="scientific">Striga asiatica</name>
    <name type="common">Asiatic witchweed</name>
    <name type="synonym">Buchnera asiatica</name>
    <dbReference type="NCBI Taxonomy" id="4170"/>
    <lineage>
        <taxon>Eukaryota</taxon>
        <taxon>Viridiplantae</taxon>
        <taxon>Streptophyta</taxon>
        <taxon>Embryophyta</taxon>
        <taxon>Tracheophyta</taxon>
        <taxon>Spermatophyta</taxon>
        <taxon>Magnoliopsida</taxon>
        <taxon>eudicotyledons</taxon>
        <taxon>Gunneridae</taxon>
        <taxon>Pentapetalae</taxon>
        <taxon>asterids</taxon>
        <taxon>lamiids</taxon>
        <taxon>Lamiales</taxon>
        <taxon>Orobanchaceae</taxon>
        <taxon>Buchnereae</taxon>
        <taxon>Striga</taxon>
    </lineage>
</organism>
<dbReference type="EMBL" id="BKCP01004961">
    <property type="protein sequence ID" value="GER35411.1"/>
    <property type="molecule type" value="Genomic_DNA"/>
</dbReference>
<comment type="similarity">
    <text evidence="3">Belongs to the PMEI family.</text>
</comment>
<dbReference type="InterPro" id="IPR035513">
    <property type="entry name" value="Invertase/methylesterase_inhib"/>
</dbReference>
<evidence type="ECO:0000259" key="5">
    <source>
        <dbReference type="SMART" id="SM00856"/>
    </source>
</evidence>
<keyword evidence="2" id="KW-1015">Disulfide bond</keyword>
<name>A0A5A7PS06_STRAF</name>
<proteinExistence type="inferred from homology"/>
<dbReference type="Pfam" id="PF04043">
    <property type="entry name" value="PMEI"/>
    <property type="match status" value="1"/>
</dbReference>
<feature type="signal peptide" evidence="4">
    <location>
        <begin position="1"/>
        <end position="26"/>
    </location>
</feature>
<dbReference type="PANTHER" id="PTHR36710:SF4">
    <property type="entry name" value="PLANT INVERTASE_PECTIN METHYLESTERASE INHIBITOR SUPERFAMILY PROTEIN"/>
    <property type="match status" value="1"/>
</dbReference>
<evidence type="ECO:0000256" key="1">
    <source>
        <dbReference type="ARBA" id="ARBA00022729"/>
    </source>
</evidence>
<feature type="domain" description="Pectinesterase inhibitor" evidence="5">
    <location>
        <begin position="48"/>
        <end position="195"/>
    </location>
</feature>